<dbReference type="AlphaFoldDB" id="A0A2T4BLG5"/>
<keyword evidence="6 8" id="KW-0106">Calcium</keyword>
<dbReference type="GO" id="GO:0006508">
    <property type="term" value="P:proteolysis"/>
    <property type="evidence" value="ECO:0007669"/>
    <property type="project" value="UniProtKB-KW"/>
</dbReference>
<dbReference type="SUPFAM" id="SSF54897">
    <property type="entry name" value="Protease propeptides/inhibitors"/>
    <property type="match status" value="1"/>
</dbReference>
<accession>A0A2T4BLG5</accession>
<dbReference type="SMART" id="SM00944">
    <property type="entry name" value="Pro-kuma_activ"/>
    <property type="match status" value="1"/>
</dbReference>
<evidence type="ECO:0000256" key="3">
    <source>
        <dbReference type="ARBA" id="ARBA00022723"/>
    </source>
</evidence>
<gene>
    <name evidence="11" type="ORF">BBK36DRAFT_62885</name>
</gene>
<feature type="domain" description="Peptidase S53" evidence="10">
    <location>
        <begin position="254"/>
        <end position="714"/>
    </location>
</feature>
<dbReference type="GO" id="GO:0005576">
    <property type="term" value="C:extracellular region"/>
    <property type="evidence" value="ECO:0007669"/>
    <property type="project" value="UniProtKB-SubCell"/>
</dbReference>
<keyword evidence="2 8" id="KW-0645">Protease</keyword>
<feature type="binding site" evidence="8">
    <location>
        <position position="667"/>
    </location>
    <ligand>
        <name>Ca(2+)</name>
        <dbReference type="ChEBI" id="CHEBI:29108"/>
    </ligand>
</feature>
<evidence type="ECO:0000256" key="2">
    <source>
        <dbReference type="ARBA" id="ARBA00022670"/>
    </source>
</evidence>
<evidence type="ECO:0000256" key="1">
    <source>
        <dbReference type="ARBA" id="ARBA00004239"/>
    </source>
</evidence>
<dbReference type="RefSeq" id="XP_024753441.1">
    <property type="nucleotide sequence ID" value="XM_024898393.1"/>
</dbReference>
<dbReference type="GeneID" id="36606511"/>
<dbReference type="PANTHER" id="PTHR14218:SF19">
    <property type="entry name" value="SERINE PROTEASE AORO, PUTATIVE (AFU_ORTHOLOGUE AFUA_6G10250)-RELATED"/>
    <property type="match status" value="1"/>
</dbReference>
<organism evidence="11 12">
    <name type="scientific">Trichoderma citrinoviride</name>
    <dbReference type="NCBI Taxonomy" id="58853"/>
    <lineage>
        <taxon>Eukaryota</taxon>
        <taxon>Fungi</taxon>
        <taxon>Dikarya</taxon>
        <taxon>Ascomycota</taxon>
        <taxon>Pezizomycotina</taxon>
        <taxon>Sordariomycetes</taxon>
        <taxon>Hypocreomycetidae</taxon>
        <taxon>Hypocreales</taxon>
        <taxon>Hypocreaceae</taxon>
        <taxon>Trichoderma</taxon>
    </lineage>
</organism>
<keyword evidence="9" id="KW-0732">Signal</keyword>
<dbReference type="InterPro" id="IPR015366">
    <property type="entry name" value="S53_propep"/>
</dbReference>
<feature type="active site" description="Charge relay system" evidence="8">
    <location>
        <position position="341"/>
    </location>
</feature>
<protein>
    <submittedName>
        <fullName evidence="11">Subtilisin-like protein</fullName>
    </submittedName>
</protein>
<reference evidence="12" key="1">
    <citation type="submission" date="2016-07" db="EMBL/GenBank/DDBJ databases">
        <title>Multiple horizontal gene transfer events from other fungi enriched the ability of initially mycotrophic Trichoderma (Ascomycota) to feed on dead plant biomass.</title>
        <authorList>
            <consortium name="DOE Joint Genome Institute"/>
            <person name="Atanasova L."/>
            <person name="Chenthamara K."/>
            <person name="Zhang J."/>
            <person name="Grujic M."/>
            <person name="Henrissat B."/>
            <person name="Kuo A."/>
            <person name="Aerts A."/>
            <person name="Salamov A."/>
            <person name="Lipzen A."/>
            <person name="Labutti K."/>
            <person name="Barry K."/>
            <person name="Miao Y."/>
            <person name="Rahimi M.J."/>
            <person name="Shen Q."/>
            <person name="Grigoriev I.V."/>
            <person name="Kubicek C.P."/>
            <person name="Druzhinina I.S."/>
        </authorList>
    </citation>
    <scope>NUCLEOTIDE SEQUENCE [LARGE SCALE GENOMIC DNA]</scope>
    <source>
        <strain evidence="12">TUCIM 6016</strain>
    </source>
</reference>
<evidence type="ECO:0000256" key="4">
    <source>
        <dbReference type="ARBA" id="ARBA00022801"/>
    </source>
</evidence>
<keyword evidence="5 8" id="KW-0720">Serine protease</keyword>
<keyword evidence="3 8" id="KW-0479">Metal-binding</keyword>
<dbReference type="InterPro" id="IPR050819">
    <property type="entry name" value="Tripeptidyl-peptidase_I"/>
</dbReference>
<dbReference type="CDD" id="cd04056">
    <property type="entry name" value="Peptidases_S53"/>
    <property type="match status" value="1"/>
</dbReference>
<evidence type="ECO:0000256" key="8">
    <source>
        <dbReference type="PROSITE-ProRule" id="PRU01032"/>
    </source>
</evidence>
<dbReference type="InterPro" id="IPR036852">
    <property type="entry name" value="Peptidase_S8/S53_dom_sf"/>
</dbReference>
<keyword evidence="12" id="KW-1185">Reference proteome</keyword>
<keyword evidence="7" id="KW-0865">Zymogen</keyword>
<dbReference type="EMBL" id="KZ680207">
    <property type="protein sequence ID" value="PTB70121.1"/>
    <property type="molecule type" value="Genomic_DNA"/>
</dbReference>
<sequence>MLFKALVAGLGLQLAVEVVASPIVREKRQVPATHAVHEQHAPNMATKWVKRERLPRKTVLPMRIGLKQRNLDAGHKKLMEISSPGHVSYGKHMTSEEVIDFFAPAQSSVDAVIEWLISSGIDRKRISQSANKQWIQFDAAAEEAEDLLVTDFYYWDDTTGSHRDIACEKYHLPSHIREHVDYATPGIRLRGNGVLERSLKKRGQKREQKQQTNVPSLLFREGKHFTNNIAHMSAVTPAVANAGPFWNSTTCDTYTTADCIRVQYGIENGTTAAPGNELGIFEDLNDHYSTADLDLFLSQVYPELDIPAGTYPENRLVDGAFGSYEDLVDAIGTDFGGLGPESTLDFQSAIPLIWPQKTVLFQTNDEYYEIVGTNGFFNTFLDAIDGSYCSYSAFNETGDCTDSSCADPVYPNPNYAAPIGYQGSKQCGVYEPTNVISISYSGIEDLLPNNYQLRQCNEYLKLGLQGVTVVVSSGDYGVGTQLGCIGSVEQPNVGTIFAPLFPQSCPYILTVGGTELRRSDPTAPPVAWEILDEVAVTQFPSGGGFSNIHPVADYQKDAVDAYLDAVGSSLPFESYSQIIVDGDFTNITDINQVYNRGGRGYPDVAAVGENQLIIYEGAFHTIGGTSLSTPLWGSMLTLINEKRIAAGKSTVGFINPILYQHPEAFNDITEGNNDGCSSADQTTLWGFPAAKGWDPVTGLGSPNFPALQNVLLSL</sequence>
<feature type="chain" id="PRO_5015611126" evidence="9">
    <location>
        <begin position="21"/>
        <end position="714"/>
    </location>
</feature>
<feature type="binding site" evidence="8">
    <location>
        <position position="668"/>
    </location>
    <ligand>
        <name>Ca(2+)</name>
        <dbReference type="ChEBI" id="CHEBI:29108"/>
    </ligand>
</feature>
<feature type="signal peptide" evidence="9">
    <location>
        <begin position="1"/>
        <end position="20"/>
    </location>
</feature>
<evidence type="ECO:0000256" key="5">
    <source>
        <dbReference type="ARBA" id="ARBA00022825"/>
    </source>
</evidence>
<dbReference type="PROSITE" id="PS51695">
    <property type="entry name" value="SEDOLISIN"/>
    <property type="match status" value="1"/>
</dbReference>
<dbReference type="Pfam" id="PF09286">
    <property type="entry name" value="Pro-kuma_activ"/>
    <property type="match status" value="1"/>
</dbReference>
<evidence type="ECO:0000256" key="6">
    <source>
        <dbReference type="ARBA" id="ARBA00022837"/>
    </source>
</evidence>
<dbReference type="GO" id="GO:0004252">
    <property type="term" value="F:serine-type endopeptidase activity"/>
    <property type="evidence" value="ECO:0007669"/>
    <property type="project" value="UniProtKB-UniRule"/>
</dbReference>
<comment type="subcellular location">
    <subcellularLocation>
        <location evidence="1">Secreted</location>
        <location evidence="1">Extracellular space</location>
    </subcellularLocation>
</comment>
<dbReference type="InterPro" id="IPR030400">
    <property type="entry name" value="Sedolisin_dom"/>
</dbReference>
<dbReference type="OrthoDB" id="409122at2759"/>
<proteinExistence type="predicted"/>
<feature type="binding site" evidence="8">
    <location>
        <position position="692"/>
    </location>
    <ligand>
        <name>Ca(2+)</name>
        <dbReference type="ChEBI" id="CHEBI:29108"/>
    </ligand>
</feature>
<name>A0A2T4BLG5_9HYPO</name>
<dbReference type="GO" id="GO:0046872">
    <property type="term" value="F:metal ion binding"/>
    <property type="evidence" value="ECO:0007669"/>
    <property type="project" value="UniProtKB-UniRule"/>
</dbReference>
<evidence type="ECO:0000313" key="12">
    <source>
        <dbReference type="Proteomes" id="UP000241546"/>
    </source>
</evidence>
<feature type="binding site" evidence="8">
    <location>
        <position position="694"/>
    </location>
    <ligand>
        <name>Ca(2+)</name>
        <dbReference type="ChEBI" id="CHEBI:29108"/>
    </ligand>
</feature>
<evidence type="ECO:0000256" key="9">
    <source>
        <dbReference type="SAM" id="SignalP"/>
    </source>
</evidence>
<evidence type="ECO:0000256" key="7">
    <source>
        <dbReference type="ARBA" id="ARBA00023145"/>
    </source>
</evidence>
<comment type="cofactor">
    <cofactor evidence="8">
        <name>Ca(2+)</name>
        <dbReference type="ChEBI" id="CHEBI:29108"/>
    </cofactor>
    <text evidence="8">Binds 1 Ca(2+) ion per subunit.</text>
</comment>
<evidence type="ECO:0000259" key="10">
    <source>
        <dbReference type="PROSITE" id="PS51695"/>
    </source>
</evidence>
<dbReference type="Gene3D" id="3.40.50.200">
    <property type="entry name" value="Peptidase S8/S53 domain"/>
    <property type="match status" value="1"/>
</dbReference>
<dbReference type="PANTHER" id="PTHR14218">
    <property type="entry name" value="PROTEASE S8 TRIPEPTIDYL PEPTIDASE I CLN2"/>
    <property type="match status" value="1"/>
</dbReference>
<feature type="active site" description="Charge relay system" evidence="8">
    <location>
        <position position="345"/>
    </location>
</feature>
<dbReference type="SUPFAM" id="SSF52743">
    <property type="entry name" value="Subtilisin-like"/>
    <property type="match status" value="1"/>
</dbReference>
<keyword evidence="4 8" id="KW-0378">Hydrolase</keyword>
<evidence type="ECO:0000313" key="11">
    <source>
        <dbReference type="EMBL" id="PTB70121.1"/>
    </source>
</evidence>
<dbReference type="Proteomes" id="UP000241546">
    <property type="component" value="Unassembled WGS sequence"/>
</dbReference>
<feature type="active site" description="Charge relay system" evidence="8">
    <location>
        <position position="626"/>
    </location>
</feature>
<dbReference type="GO" id="GO:0008240">
    <property type="term" value="F:tripeptidyl-peptidase activity"/>
    <property type="evidence" value="ECO:0007669"/>
    <property type="project" value="TreeGrafter"/>
</dbReference>
<dbReference type="CDD" id="cd11377">
    <property type="entry name" value="Pro-peptidase_S53"/>
    <property type="match status" value="1"/>
</dbReference>